<comment type="caution">
    <text evidence="5">The sequence shown here is derived from an EMBL/GenBank/DDBJ whole genome shotgun (WGS) entry which is preliminary data.</text>
</comment>
<keyword evidence="6" id="KW-1185">Reference proteome</keyword>
<evidence type="ECO:0000256" key="2">
    <source>
        <dbReference type="ARBA" id="ARBA00022729"/>
    </source>
</evidence>
<dbReference type="SUPFAM" id="SSF53822">
    <property type="entry name" value="Periplasmic binding protein-like I"/>
    <property type="match status" value="1"/>
</dbReference>
<dbReference type="PANTHER" id="PTHR30036:SF1">
    <property type="entry name" value="D-XYLOSE-BINDING PERIPLASMIC PROTEIN"/>
    <property type="match status" value="1"/>
</dbReference>
<sequence>MLLAAVGCGDSKSEGDATEDTSGGLIGISMPTDDQARWITDGENLTYQFERLGYTADMKVADGQPARQIQQIQSMIDAGAKALVISAVDGKSLSGVLAKAHEAKVKVVAYDRLIEGTADVDYFATFDGQRVGQLQANYLVDALELRSGGDPVTIELFAGSADDNNASVFYKGAMGVLKPFIDSGRLDVRSGQTAFTQVTTKGWSDEVARQRMSTILKEYYEDGNVDAVLSPYDGISRGVLQAIKAAGAKRPVITGQDAEIESVKLIASGQQDQTVFKDTRKLAELAASMVDAALKGDSPKVTDTTQFDNGVKIVPTALLEPVTVVKSNYEKVLVGSSYYSAQQVGLAS</sequence>
<evidence type="ECO:0000256" key="1">
    <source>
        <dbReference type="ARBA" id="ARBA00004196"/>
    </source>
</evidence>
<feature type="domain" description="Periplasmic binding protein" evidence="4">
    <location>
        <begin position="26"/>
        <end position="297"/>
    </location>
</feature>
<keyword evidence="2" id="KW-0732">Signal</keyword>
<gene>
    <name evidence="5" type="primary">chvE_1</name>
    <name evidence="5" type="ORF">GCM10009539_19000</name>
</gene>
<reference evidence="5 6" key="1">
    <citation type="journal article" date="2019" name="Int. J. Syst. Evol. Microbiol.">
        <title>The Global Catalogue of Microorganisms (GCM) 10K type strain sequencing project: providing services to taxonomists for standard genome sequencing and annotation.</title>
        <authorList>
            <consortium name="The Broad Institute Genomics Platform"/>
            <consortium name="The Broad Institute Genome Sequencing Center for Infectious Disease"/>
            <person name="Wu L."/>
            <person name="Ma J."/>
        </authorList>
    </citation>
    <scope>NUCLEOTIDE SEQUENCE [LARGE SCALE GENOMIC DNA]</scope>
    <source>
        <strain evidence="5 6">JCM 10425</strain>
    </source>
</reference>
<name>A0ABN0TZ60_9ACTN</name>
<dbReference type="InterPro" id="IPR028082">
    <property type="entry name" value="Peripla_BP_I"/>
</dbReference>
<evidence type="ECO:0000256" key="3">
    <source>
        <dbReference type="SAM" id="MobiDB-lite"/>
    </source>
</evidence>
<comment type="subcellular location">
    <subcellularLocation>
        <location evidence="1">Cell envelope</location>
    </subcellularLocation>
</comment>
<evidence type="ECO:0000313" key="6">
    <source>
        <dbReference type="Proteomes" id="UP001500967"/>
    </source>
</evidence>
<dbReference type="PANTHER" id="PTHR30036">
    <property type="entry name" value="D-XYLOSE-BINDING PERIPLASMIC PROTEIN"/>
    <property type="match status" value="1"/>
</dbReference>
<dbReference type="Gene3D" id="3.40.50.2300">
    <property type="match status" value="2"/>
</dbReference>
<dbReference type="Pfam" id="PF13407">
    <property type="entry name" value="Peripla_BP_4"/>
    <property type="match status" value="1"/>
</dbReference>
<protein>
    <submittedName>
        <fullName evidence="5">Sugar ABC transporter substrate-binding protein</fullName>
    </submittedName>
</protein>
<proteinExistence type="predicted"/>
<evidence type="ECO:0000313" key="5">
    <source>
        <dbReference type="EMBL" id="GAA0233869.1"/>
    </source>
</evidence>
<accession>A0ABN0TZ60</accession>
<dbReference type="CDD" id="cd19994">
    <property type="entry name" value="PBP1_ChvE"/>
    <property type="match status" value="1"/>
</dbReference>
<feature type="region of interest" description="Disordered" evidence="3">
    <location>
        <begin position="1"/>
        <end position="26"/>
    </location>
</feature>
<evidence type="ECO:0000259" key="4">
    <source>
        <dbReference type="Pfam" id="PF13407"/>
    </source>
</evidence>
<dbReference type="Proteomes" id="UP001500967">
    <property type="component" value="Unassembled WGS sequence"/>
</dbReference>
<dbReference type="InterPro" id="IPR025997">
    <property type="entry name" value="SBP_2_dom"/>
</dbReference>
<organism evidence="5 6">
    <name type="scientific">Cryptosporangium japonicum</name>
    <dbReference type="NCBI Taxonomy" id="80872"/>
    <lineage>
        <taxon>Bacteria</taxon>
        <taxon>Bacillati</taxon>
        <taxon>Actinomycetota</taxon>
        <taxon>Actinomycetes</taxon>
        <taxon>Cryptosporangiales</taxon>
        <taxon>Cryptosporangiaceae</taxon>
        <taxon>Cryptosporangium</taxon>
    </lineage>
</organism>
<dbReference type="RefSeq" id="WP_344648371.1">
    <property type="nucleotide sequence ID" value="NZ_BAAAGX010000007.1"/>
</dbReference>
<dbReference type="EMBL" id="BAAAGX010000007">
    <property type="protein sequence ID" value="GAA0233869.1"/>
    <property type="molecule type" value="Genomic_DNA"/>
</dbReference>
<dbReference type="InterPro" id="IPR050555">
    <property type="entry name" value="Bact_Solute-Bind_Prot2"/>
</dbReference>